<evidence type="ECO:0000256" key="1">
    <source>
        <dbReference type="ARBA" id="ARBA00022679"/>
    </source>
</evidence>
<accession>A0A2Z4MRB6</accession>
<organism evidence="2 3">
    <name type="scientific">Brevibacillus brevis</name>
    <name type="common">Bacillus brevis</name>
    <dbReference type="NCBI Taxonomy" id="1393"/>
    <lineage>
        <taxon>Bacteria</taxon>
        <taxon>Bacillati</taxon>
        <taxon>Bacillota</taxon>
        <taxon>Bacilli</taxon>
        <taxon>Bacillales</taxon>
        <taxon>Paenibacillaceae</taxon>
        <taxon>Brevibacillus</taxon>
    </lineage>
</organism>
<dbReference type="InterPro" id="IPR029063">
    <property type="entry name" value="SAM-dependent_MTases_sf"/>
</dbReference>
<dbReference type="Gene3D" id="3.40.50.150">
    <property type="entry name" value="Vaccinia Virus protein VP39"/>
    <property type="match status" value="1"/>
</dbReference>
<gene>
    <name evidence="2" type="ORF">AB432_027630</name>
</gene>
<keyword evidence="1 2" id="KW-0808">Transferase</keyword>
<evidence type="ECO:0000313" key="2">
    <source>
        <dbReference type="EMBL" id="AWX58579.1"/>
    </source>
</evidence>
<protein>
    <submittedName>
        <fullName evidence="2">Class I SAM-dependent methyltransferase</fullName>
    </submittedName>
</protein>
<evidence type="ECO:0000313" key="3">
    <source>
        <dbReference type="Proteomes" id="UP000036061"/>
    </source>
</evidence>
<dbReference type="Proteomes" id="UP000036061">
    <property type="component" value="Chromosome"/>
</dbReference>
<dbReference type="SUPFAM" id="SSF53335">
    <property type="entry name" value="S-adenosyl-L-methionine-dependent methyltransferases"/>
    <property type="match status" value="1"/>
</dbReference>
<proteinExistence type="predicted"/>
<dbReference type="GO" id="GO:0032259">
    <property type="term" value="P:methylation"/>
    <property type="evidence" value="ECO:0007669"/>
    <property type="project" value="UniProtKB-KW"/>
</dbReference>
<dbReference type="AlphaFoldDB" id="A0A2Z4MRB6"/>
<name>A0A2Z4MRB6_BREBE</name>
<dbReference type="GO" id="GO:0008168">
    <property type="term" value="F:methyltransferase activity"/>
    <property type="evidence" value="ECO:0007669"/>
    <property type="project" value="UniProtKB-KW"/>
</dbReference>
<dbReference type="CDD" id="cd02440">
    <property type="entry name" value="AdoMet_MTases"/>
    <property type="match status" value="1"/>
</dbReference>
<sequence length="239" mass="27373">MVVVINEKQKLDQIAEDSWYAKGANAETIKYSAKIISRFLRKGDILELGPAEGLMTSYIDKYAYSLTLVDGSSVFCDVLRRKYPHAKVICSLFEELELEEKYDYVLLGHVLEHVENPIAILMHIKKFLKPDGKIIAVVPNSHSVHRQAAVLMGLLEKESSLNPTDIHHGHRRVYNPAMFREHFLTAGYQIEQFGGYWLKPVSDKQIEQTWTQEMLEAFFQLGELYPDIAAEIYIIATVK</sequence>
<dbReference type="Pfam" id="PF13489">
    <property type="entry name" value="Methyltransf_23"/>
    <property type="match status" value="1"/>
</dbReference>
<keyword evidence="2" id="KW-0489">Methyltransferase</keyword>
<dbReference type="PANTHER" id="PTHR43861">
    <property type="entry name" value="TRANS-ACONITATE 2-METHYLTRANSFERASE-RELATED"/>
    <property type="match status" value="1"/>
</dbReference>
<reference evidence="2 3" key="1">
    <citation type="journal article" date="2015" name="Genome Announc.">
        <title>Draft Genome Sequence of Brevibacillus brevis DZQ7, a Plant Growth-Promoting Rhizobacterium with Broad-Spectrum Antimicrobial Activity.</title>
        <authorList>
            <person name="Hou Q."/>
            <person name="Wang C."/>
            <person name="Hou X."/>
            <person name="Xia Z."/>
            <person name="Ye J."/>
            <person name="Liu K."/>
            <person name="Liu H."/>
            <person name="Wang J."/>
            <person name="Guo H."/>
            <person name="Yu X."/>
            <person name="Yang Y."/>
            <person name="Du B."/>
            <person name="Ding Y."/>
        </authorList>
    </citation>
    <scope>NUCLEOTIDE SEQUENCE [LARGE SCALE GENOMIC DNA]</scope>
    <source>
        <strain evidence="2 3">DZQ7</strain>
    </source>
</reference>
<dbReference type="EMBL" id="CP030117">
    <property type="protein sequence ID" value="AWX58579.1"/>
    <property type="molecule type" value="Genomic_DNA"/>
</dbReference>
<dbReference type="PANTHER" id="PTHR43861:SF3">
    <property type="entry name" value="PUTATIVE (AFU_ORTHOLOGUE AFUA_2G14390)-RELATED"/>
    <property type="match status" value="1"/>
</dbReference>